<evidence type="ECO:0000313" key="1">
    <source>
        <dbReference type="EMBL" id="ASU00150.1"/>
    </source>
</evidence>
<dbReference type="KEGG" id="vg:55604769"/>
<dbReference type="RefSeq" id="YP_009834702.1">
    <property type="nucleotide sequence ID" value="NC_048673.1"/>
</dbReference>
<name>A0A223LCK6_9CAUD</name>
<dbReference type="GeneID" id="55604769"/>
<sequence>MNHHNNDVLKNGEFGQVMEIRELTNQVRKELNCLVLEHTRGKNRQNCILALLYDVDPELAHMFSASRYVRVSGAIYQKGKCSVGFIAQTVYDELKNYEKFLKNPSKNHNPF</sequence>
<keyword evidence="2" id="KW-1185">Reference proteome</keyword>
<accession>A0A223LCK6</accession>
<evidence type="ECO:0000313" key="2">
    <source>
        <dbReference type="Proteomes" id="UP000226092"/>
    </source>
</evidence>
<dbReference type="Proteomes" id="UP000226092">
    <property type="component" value="Segment"/>
</dbReference>
<protein>
    <submittedName>
        <fullName evidence="1">Uncharacterized protein</fullName>
    </submittedName>
</protein>
<organism evidence="1 2">
    <name type="scientific">Aeromonas phage AS-zj</name>
    <dbReference type="NCBI Taxonomy" id="2024208"/>
    <lineage>
        <taxon>Viruses</taxon>
        <taxon>Duplodnaviria</taxon>
        <taxon>Heunggongvirae</taxon>
        <taxon>Uroviricota</taxon>
        <taxon>Caudoviricetes</taxon>
        <taxon>Pantevenvirales</taxon>
        <taxon>Straboviridae</taxon>
        <taxon>Emmerichvirinae</taxon>
        <taxon>Ceceduovirus</taxon>
        <taxon>Ceceduovirus aszj</taxon>
    </lineage>
</organism>
<proteinExistence type="predicted"/>
<dbReference type="EMBL" id="MF448340">
    <property type="protein sequence ID" value="ASU00150.1"/>
    <property type="molecule type" value="Genomic_DNA"/>
</dbReference>
<reference evidence="1 2" key="1">
    <citation type="submission" date="2017-07" db="EMBL/GenBank/DDBJ databases">
        <title>In vitro design and evaluation of phage cocktails against multidrug-resistant Aeromonas salmonicida.</title>
        <authorList>
            <person name="Chen L."/>
            <person name="Yuan S."/>
            <person name="Ma Y."/>
        </authorList>
    </citation>
    <scope>NUCLEOTIDE SEQUENCE [LARGE SCALE GENOMIC DNA]</scope>
</reference>